<gene>
    <name evidence="1" type="ordered locus">Tcr_0365</name>
</gene>
<evidence type="ECO:0000313" key="1">
    <source>
        <dbReference type="EMBL" id="ABB40961.1"/>
    </source>
</evidence>
<sequence length="460" mass="55130">MSDIPLLLFNDGQKINESLTDYVNRIAFHNGFDSSEAMINAFLGIDVFKAEFLRLQGKVGVEESIPSFGLIGSNQGGLNEKRFWFKKHGFSWNDLKLFIELTTTKKSKPNSFPRKNYSHSQFRLTDSKKSLKRKICLKCWEDGRYIRFYWNFEDYNYCHHHKCMMIDYDVEKSIIVDDQPSRKKSIFFENLFDWLEENHGQDLNFNFIEKEIFQFRQDFFLAEFLETFFDLVFSLPLNFKAVEDLLLSCQLVNAPPDERIRKIVSTLSGRDKMIANKVWCLCVFLYFIDTSDYIDDYQYCYFARLFSFAKGVNLSYYREYFWKIVFKSELFFDLVDFVRENHFRLFKIEYIKLNDDLNIPDFIEVKRLKFDSLDIEFLFSLECFQFLSQSEIDLNIDKLLEKSPKGEIRTDFFWFRPIPEEKKLLKKVVVKVMERMVANIFIKISNVEIFLPEKLHMRSH</sequence>
<organism evidence="1">
    <name type="scientific">Hydrogenovibrio crunogenus (strain DSM 25203 / XCL-2)</name>
    <name type="common">Thiomicrospira crunogena</name>
    <dbReference type="NCBI Taxonomy" id="317025"/>
    <lineage>
        <taxon>Bacteria</taxon>
        <taxon>Pseudomonadati</taxon>
        <taxon>Pseudomonadota</taxon>
        <taxon>Gammaproteobacteria</taxon>
        <taxon>Thiotrichales</taxon>
        <taxon>Piscirickettsiaceae</taxon>
        <taxon>Hydrogenovibrio</taxon>
    </lineage>
</organism>
<dbReference type="STRING" id="317025.Tcr_0365"/>
<proteinExistence type="predicted"/>
<name>Q31IR2_HYDCU</name>
<protein>
    <submittedName>
        <fullName evidence="1">Uncharacterized protein</fullName>
    </submittedName>
</protein>
<dbReference type="AlphaFoldDB" id="Q31IR2"/>
<dbReference type="KEGG" id="tcx:Tcr_0365"/>
<dbReference type="EMBL" id="CP000109">
    <property type="protein sequence ID" value="ABB40961.1"/>
    <property type="molecule type" value="Genomic_DNA"/>
</dbReference>
<dbReference type="HOGENOM" id="CLU_594381_0_0_6"/>
<dbReference type="OrthoDB" id="6138887at2"/>
<accession>Q31IR2</accession>
<reference evidence="1" key="1">
    <citation type="submission" date="2006-07" db="EMBL/GenBank/DDBJ databases">
        <title>Complete sequence of Thiomicrospira crunogena XCL-2.</title>
        <authorList>
            <consortium name="US DOE Joint Genome Institute"/>
            <person name="Copeland A."/>
            <person name="Lucas S."/>
            <person name="Lapidus A."/>
            <person name="Barry K."/>
            <person name="Detter J.C."/>
            <person name="Glavina del Rio T."/>
            <person name="Hammon N."/>
            <person name="Israni S."/>
            <person name="Dalin E."/>
            <person name="Tice H."/>
            <person name="Pitluck S."/>
            <person name="Chain P."/>
            <person name="Malfatti S."/>
            <person name="Shin M."/>
            <person name="Vergez L."/>
            <person name="Schmutz J."/>
            <person name="Larimer F."/>
            <person name="Land M."/>
            <person name="Hauser L."/>
            <person name="Kyrpides N."/>
            <person name="Lykidis A."/>
            <person name="Scott K.M."/>
            <person name="Sievert S."/>
            <person name="Kerfeld C."/>
            <person name="Freyermuth S."/>
            <person name="Dobrinski K."/>
            <person name="Boller A."/>
            <person name="Fitzpatrick K."/>
            <person name="Thoma P."/>
            <person name="Moore J."/>
            <person name="Richardson P."/>
        </authorList>
    </citation>
    <scope>NUCLEOTIDE SEQUENCE</scope>
    <source>
        <strain evidence="1">XCL-2</strain>
    </source>
</reference>